<dbReference type="RefSeq" id="WP_315854486.1">
    <property type="nucleotide sequence ID" value="NZ_WTPX01000005.1"/>
</dbReference>
<dbReference type="InterPro" id="IPR023404">
    <property type="entry name" value="rSAM_horseshoe"/>
</dbReference>
<dbReference type="SFLD" id="SFLDF00288">
    <property type="entry name" value="HemN-like__clustered_with_nucl"/>
    <property type="match status" value="1"/>
</dbReference>
<dbReference type="SFLD" id="SFLDG01065">
    <property type="entry name" value="anaerobic_coproporphyrinogen-I"/>
    <property type="match status" value="1"/>
</dbReference>
<keyword evidence="2" id="KW-0411">Iron-sulfur</keyword>
<dbReference type="GO" id="GO:0016491">
    <property type="term" value="F:oxidoreductase activity"/>
    <property type="evidence" value="ECO:0007669"/>
    <property type="project" value="UniProtKB-KW"/>
</dbReference>
<name>A0ABX1V7U0_9PLAN</name>
<comment type="subcellular location">
    <subcellularLocation>
        <location evidence="2">Cytoplasm</location>
    </subcellularLocation>
</comment>
<dbReference type="Pfam" id="PF06969">
    <property type="entry name" value="HemN_C"/>
    <property type="match status" value="1"/>
</dbReference>
<keyword evidence="4" id="KW-0560">Oxidoreductase</keyword>
<dbReference type="InterPro" id="IPR004559">
    <property type="entry name" value="HemW-like"/>
</dbReference>
<dbReference type="SUPFAM" id="SSF102114">
    <property type="entry name" value="Radical SAM enzymes"/>
    <property type="match status" value="1"/>
</dbReference>
<dbReference type="InterPro" id="IPR034505">
    <property type="entry name" value="Coproporphyrinogen-III_oxidase"/>
</dbReference>
<dbReference type="Gene3D" id="3.80.30.20">
    <property type="entry name" value="tm_1862 like domain"/>
    <property type="match status" value="1"/>
</dbReference>
<keyword evidence="2" id="KW-0479">Metal-binding</keyword>
<keyword evidence="2" id="KW-0408">Iron</keyword>
<keyword evidence="2" id="KW-0963">Cytoplasm</keyword>
<gene>
    <name evidence="4" type="primary">hemN</name>
    <name evidence="4" type="ORF">LzC2_03020</name>
</gene>
<keyword evidence="5" id="KW-1185">Reference proteome</keyword>
<dbReference type="SFLD" id="SFLDF00562">
    <property type="entry name" value="HemN-like__clustered_with_heat"/>
    <property type="match status" value="1"/>
</dbReference>
<dbReference type="NCBIfam" id="TIGR00539">
    <property type="entry name" value="hemN_rel"/>
    <property type="match status" value="1"/>
</dbReference>
<dbReference type="InterPro" id="IPR058240">
    <property type="entry name" value="rSAM_sf"/>
</dbReference>
<dbReference type="InterPro" id="IPR006638">
    <property type="entry name" value="Elp3/MiaA/NifB-like_rSAM"/>
</dbReference>
<dbReference type="EMBL" id="WTPX01000005">
    <property type="protein sequence ID" value="NNJ24250.1"/>
    <property type="molecule type" value="Genomic_DNA"/>
</dbReference>
<keyword evidence="2" id="KW-0004">4Fe-4S</keyword>
<dbReference type="SMART" id="SM00729">
    <property type="entry name" value="Elp3"/>
    <property type="match status" value="1"/>
</dbReference>
<keyword evidence="2" id="KW-0143">Chaperone</keyword>
<keyword evidence="2" id="KW-0349">Heme</keyword>
<dbReference type="PROSITE" id="PS51918">
    <property type="entry name" value="RADICAL_SAM"/>
    <property type="match status" value="1"/>
</dbReference>
<accession>A0ABX1V7U0</accession>
<dbReference type="Proteomes" id="UP000609651">
    <property type="component" value="Unassembled WGS sequence"/>
</dbReference>
<feature type="domain" description="Radical SAM core" evidence="3">
    <location>
        <begin position="1"/>
        <end position="234"/>
    </location>
</feature>
<reference evidence="4 5" key="1">
    <citation type="journal article" date="2020" name="Syst. Appl. Microbiol.">
        <title>Alienimonas chondri sp. nov., a novel planctomycete isolated from the biofilm of the red alga Chondrus crispus.</title>
        <authorList>
            <person name="Vitorino I."/>
            <person name="Albuquerque L."/>
            <person name="Wiegand S."/>
            <person name="Kallscheuer N."/>
            <person name="da Costa M.S."/>
            <person name="Lobo-da-Cunha A."/>
            <person name="Jogler C."/>
            <person name="Lage O.M."/>
        </authorList>
    </citation>
    <scope>NUCLEOTIDE SEQUENCE [LARGE SCALE GENOMIC DNA]</scope>
    <source>
        <strain evidence="4 5">LzC2</strain>
    </source>
</reference>
<comment type="caution">
    <text evidence="4">The sequence shown here is derived from an EMBL/GenBank/DDBJ whole genome shotgun (WGS) entry which is preliminary data.</text>
</comment>
<evidence type="ECO:0000313" key="4">
    <source>
        <dbReference type="EMBL" id="NNJ24250.1"/>
    </source>
</evidence>
<evidence type="ECO:0000313" key="5">
    <source>
        <dbReference type="Proteomes" id="UP000609651"/>
    </source>
</evidence>
<organism evidence="4 5">
    <name type="scientific">Alienimonas chondri</name>
    <dbReference type="NCBI Taxonomy" id="2681879"/>
    <lineage>
        <taxon>Bacteria</taxon>
        <taxon>Pseudomonadati</taxon>
        <taxon>Planctomycetota</taxon>
        <taxon>Planctomycetia</taxon>
        <taxon>Planctomycetales</taxon>
        <taxon>Planctomycetaceae</taxon>
        <taxon>Alienimonas</taxon>
    </lineage>
</organism>
<dbReference type="PANTHER" id="PTHR13932">
    <property type="entry name" value="COPROPORPHYRINIGEN III OXIDASE"/>
    <property type="match status" value="1"/>
</dbReference>
<comment type="similarity">
    <text evidence="1">Belongs to the anaerobic coproporphyrinogen-III oxidase family. HemW subfamily.</text>
</comment>
<dbReference type="Pfam" id="PF04055">
    <property type="entry name" value="Radical_SAM"/>
    <property type="match status" value="1"/>
</dbReference>
<sequence length="377" mass="42026">MHRSAYTHVPFCRHRCGYCDFTLVAGRDDLAGRYLTALDQELNRVAPPTPGGRVELDTLFLGGGTPTRLDGPQLDRLFDALFRRYRLAEGAEVTVEANPSDITPDLVGRLADAGVNRVSLGVQSFDAAALTTLERDHAPTDIPRVLETVRRRIDNVSLDLIYAVPGQDLRSWEATLDAALALEPSHLSTYGLTFEKGTAFWSRRRRGELITPPEESERAMYAAAMDRPAAAGFHQYELSSHARPGRECRHNRAYWCGDDFEAFGPGAANLIDGVRRTNHRGVLGWLKRVEAGESSWVEEERLAPEDRARELVMLNLRRTEGVEREDFQQRTGFAIEGLLLGDLEEQESLGFVTRDDAGVRLTREGRFVADGVMAAFL</sequence>
<dbReference type="CDD" id="cd01335">
    <property type="entry name" value="Radical_SAM"/>
    <property type="match status" value="1"/>
</dbReference>
<keyword evidence="2" id="KW-0949">S-adenosyl-L-methionine</keyword>
<comment type="function">
    <text evidence="2">Probably acts as a heme chaperone, transferring heme to an unknown acceptor. Binds one molecule of heme per monomer, possibly covalently. Binds 1 [4Fe-4S] cluster. The cluster is coordinated with 3 cysteines and an exchangeable S-adenosyl-L-methionine.</text>
</comment>
<evidence type="ECO:0000256" key="1">
    <source>
        <dbReference type="ARBA" id="ARBA00006100"/>
    </source>
</evidence>
<proteinExistence type="inferred from homology"/>
<dbReference type="SFLD" id="SFLDS00029">
    <property type="entry name" value="Radical_SAM"/>
    <property type="match status" value="1"/>
</dbReference>
<dbReference type="InterPro" id="IPR007197">
    <property type="entry name" value="rSAM"/>
</dbReference>
<evidence type="ECO:0000259" key="3">
    <source>
        <dbReference type="PROSITE" id="PS51918"/>
    </source>
</evidence>
<protein>
    <recommendedName>
        <fullName evidence="2">Heme chaperone HemW</fullName>
    </recommendedName>
</protein>
<evidence type="ECO:0000256" key="2">
    <source>
        <dbReference type="RuleBase" id="RU364116"/>
    </source>
</evidence>
<dbReference type="SFLD" id="SFLDG01082">
    <property type="entry name" value="B12-binding_domain_containing"/>
    <property type="match status" value="1"/>
</dbReference>
<dbReference type="InterPro" id="IPR010723">
    <property type="entry name" value="HemN_C"/>
</dbReference>
<dbReference type="PANTHER" id="PTHR13932:SF5">
    <property type="entry name" value="RADICAL S-ADENOSYL METHIONINE DOMAIN-CONTAINING PROTEIN 1, MITOCHONDRIAL"/>
    <property type="match status" value="1"/>
</dbReference>